<evidence type="ECO:0000313" key="1">
    <source>
        <dbReference type="EMBL" id="PMD18343.1"/>
    </source>
</evidence>
<dbReference type="Proteomes" id="UP000235672">
    <property type="component" value="Unassembled WGS sequence"/>
</dbReference>
<reference evidence="1 2" key="1">
    <citation type="submission" date="2016-05" db="EMBL/GenBank/DDBJ databases">
        <title>A degradative enzymes factory behind the ericoid mycorrhizal symbiosis.</title>
        <authorList>
            <consortium name="DOE Joint Genome Institute"/>
            <person name="Martino E."/>
            <person name="Morin E."/>
            <person name="Grelet G."/>
            <person name="Kuo A."/>
            <person name="Kohler A."/>
            <person name="Daghino S."/>
            <person name="Barry K."/>
            <person name="Choi C."/>
            <person name="Cichocki N."/>
            <person name="Clum A."/>
            <person name="Copeland A."/>
            <person name="Hainaut M."/>
            <person name="Haridas S."/>
            <person name="Labutti K."/>
            <person name="Lindquist E."/>
            <person name="Lipzen A."/>
            <person name="Khouja H.-R."/>
            <person name="Murat C."/>
            <person name="Ohm R."/>
            <person name="Olson A."/>
            <person name="Spatafora J."/>
            <person name="Veneault-Fourrey C."/>
            <person name="Henrissat B."/>
            <person name="Grigoriev I."/>
            <person name="Martin F."/>
            <person name="Perotto S."/>
        </authorList>
    </citation>
    <scope>NUCLEOTIDE SEQUENCE [LARGE SCALE GENOMIC DNA]</scope>
    <source>
        <strain evidence="1 2">UAMH 7357</strain>
    </source>
</reference>
<gene>
    <name evidence="1" type="ORF">NA56DRAFT_706953</name>
</gene>
<name>A0A2J6PWE2_9HELO</name>
<dbReference type="AlphaFoldDB" id="A0A2J6PWE2"/>
<protein>
    <submittedName>
        <fullName evidence="1">Uncharacterized protein</fullName>
    </submittedName>
</protein>
<sequence>MSMRDLRASVIGKEHYLFVTIMLGASGANDKTKFDDFTAEFGQMEGIWDSIVAAAIGNWSIPIQKRITLFGKGIARGERRILVKYRQGPVLPGNVTTEEEYLMWSNENGLRHAFSKRGSECRLQRIEKCNRIAEKCTYDKTQTATLGVSLYSTQDLKSSQTNTQFEATGDPSVHGLSA</sequence>
<accession>A0A2J6PWE2</accession>
<proteinExistence type="predicted"/>
<dbReference type="OrthoDB" id="3505952at2759"/>
<organism evidence="1 2">
    <name type="scientific">Hyaloscypha hepaticicola</name>
    <dbReference type="NCBI Taxonomy" id="2082293"/>
    <lineage>
        <taxon>Eukaryota</taxon>
        <taxon>Fungi</taxon>
        <taxon>Dikarya</taxon>
        <taxon>Ascomycota</taxon>
        <taxon>Pezizomycotina</taxon>
        <taxon>Leotiomycetes</taxon>
        <taxon>Helotiales</taxon>
        <taxon>Hyaloscyphaceae</taxon>
        <taxon>Hyaloscypha</taxon>
    </lineage>
</organism>
<evidence type="ECO:0000313" key="2">
    <source>
        <dbReference type="Proteomes" id="UP000235672"/>
    </source>
</evidence>
<dbReference type="EMBL" id="KZ613495">
    <property type="protein sequence ID" value="PMD18343.1"/>
    <property type="molecule type" value="Genomic_DNA"/>
</dbReference>
<keyword evidence="2" id="KW-1185">Reference proteome</keyword>